<dbReference type="Proteomes" id="UP000031091">
    <property type="component" value="Segment"/>
</dbReference>
<reference evidence="2" key="1">
    <citation type="submission" date="2013-07" db="EMBL/GenBank/DDBJ databases">
        <title>Isolation and characterization of PM16 - a novel Podoviridae bacteriophage specific for Proteus mirabilis.</title>
        <authorList>
            <person name="Morozova V.V."/>
            <person name="Tupikin A.E."/>
            <person name="Kabilov M.R."/>
            <person name="Kurilshikov A.M."/>
            <person name="Babkin I.V."/>
            <person name="Shedko E.D."/>
        </authorList>
    </citation>
    <scope>NUCLEOTIDE SEQUENCE [LARGE SCALE GENOMIC DNA]</scope>
</reference>
<name>A0A0A6ZK73_9CAUD</name>
<gene>
    <name evidence="1" type="ORF">PM16_27</name>
</gene>
<evidence type="ECO:0000313" key="1">
    <source>
        <dbReference type="EMBL" id="AGZ17272.1"/>
    </source>
</evidence>
<dbReference type="GeneID" id="24722472"/>
<dbReference type="EMBL" id="KF319020">
    <property type="protein sequence ID" value="AGZ17272.1"/>
    <property type="molecule type" value="Genomic_DNA"/>
</dbReference>
<proteinExistence type="predicted"/>
<keyword evidence="2" id="KW-1185">Reference proteome</keyword>
<accession>A0A0A6ZK73</accession>
<dbReference type="RefSeq" id="YP_009147862.1">
    <property type="nucleotide sequence ID" value="NC_027342.1"/>
</dbReference>
<dbReference type="KEGG" id="vg:24722472"/>
<sequence length="133" mass="15326">MRIPNHVLYSKKFLRGIRSVYKHDKHRLLLTELEYIQLTYDYIKNSDISMYYKDQYDNVLGVVAGYGTRDIHYGDVFQCTINVINPVVRGNISVGTTHLGTIYACAELCGCSQYLHVKHTSPTQRVITLRKVP</sequence>
<evidence type="ECO:0000313" key="2">
    <source>
        <dbReference type="Proteomes" id="UP000031091"/>
    </source>
</evidence>
<organism evidence="1 2">
    <name type="scientific">Proteus phage PM16</name>
    <dbReference type="NCBI Taxonomy" id="1357704"/>
    <lineage>
        <taxon>Viruses</taxon>
        <taxon>Duplodnaviria</taxon>
        <taxon>Heunggongvirae</taxon>
        <taxon>Uroviricota</taxon>
        <taxon>Caudoviricetes</taxon>
        <taxon>Autographivirales</taxon>
        <taxon>Autoscriptoviridae</taxon>
        <taxon>Slopekvirinae</taxon>
        <taxon>Novosibovirus</taxon>
        <taxon>Novosibovirus PM16</taxon>
    </lineage>
</organism>
<protein>
    <submittedName>
        <fullName evidence="1">Uncharacterized protein</fullName>
    </submittedName>
</protein>